<keyword evidence="2" id="KW-0614">Plasmid</keyword>
<evidence type="ECO:0000313" key="2">
    <source>
        <dbReference type="EMBL" id="AEB15502.1"/>
    </source>
</evidence>
<dbReference type="eggNOG" id="COG0515">
    <property type="taxonomic scope" value="Bacteria"/>
</dbReference>
<dbReference type="InterPro" id="IPR038434">
    <property type="entry name" value="YARHG_sf"/>
</dbReference>
<dbReference type="Proteomes" id="UP000006852">
    <property type="component" value="Plasmid pTRESU01"/>
</dbReference>
<keyword evidence="3" id="KW-1185">Reference proteome</keyword>
<accession>F2NYK3</accession>
<dbReference type="EMBL" id="CP002632">
    <property type="protein sequence ID" value="AEB15502.1"/>
    <property type="molecule type" value="Genomic_DNA"/>
</dbReference>
<reference evidence="3" key="1">
    <citation type="submission" date="2011-04" db="EMBL/GenBank/DDBJ databases">
        <title>The complete genome of plasmid of Treponema succinifaciens DSM 2489.</title>
        <authorList>
            <person name="Lucas S."/>
            <person name="Copeland A."/>
            <person name="Lapidus A."/>
            <person name="Bruce D."/>
            <person name="Goodwin L."/>
            <person name="Pitluck S."/>
            <person name="Peters L."/>
            <person name="Kyrpides N."/>
            <person name="Mavromatis K."/>
            <person name="Ivanova N."/>
            <person name="Ovchinnikova G."/>
            <person name="Teshima H."/>
            <person name="Detter J.C."/>
            <person name="Tapia R."/>
            <person name="Han C."/>
            <person name="Land M."/>
            <person name="Hauser L."/>
            <person name="Markowitz V."/>
            <person name="Cheng J.-F."/>
            <person name="Hugenholtz P."/>
            <person name="Woyke T."/>
            <person name="Wu D."/>
            <person name="Gronow S."/>
            <person name="Wellnitz S."/>
            <person name="Brambilla E."/>
            <person name="Klenk H.-P."/>
            <person name="Eisen J.A."/>
        </authorList>
    </citation>
    <scope>NUCLEOTIDE SEQUENCE [LARGE SCALE GENOMIC DNA]</scope>
    <source>
        <strain evidence="3">ATCC 33096 / DSM 2489 / 6091</strain>
        <plasmid evidence="3">Plasmid pTRESU01</plasmid>
    </source>
</reference>
<dbReference type="InterPro" id="IPR025582">
    <property type="entry name" value="YARHG_dom"/>
</dbReference>
<dbReference type="KEGG" id="tsu:Tresu_2641"/>
<dbReference type="HOGENOM" id="CLU_808779_0_0_12"/>
<feature type="domain" description="YARHG" evidence="1">
    <location>
        <begin position="261"/>
        <end position="342"/>
    </location>
</feature>
<geneLocation type="plasmid" evidence="2 3">
    <name>pTRESU01</name>
</geneLocation>
<dbReference type="Gene3D" id="1.20.58.1690">
    <property type="match status" value="1"/>
</dbReference>
<dbReference type="Pfam" id="PF13308">
    <property type="entry name" value="YARHG"/>
    <property type="match status" value="1"/>
</dbReference>
<dbReference type="AlphaFoldDB" id="F2NYK3"/>
<protein>
    <recommendedName>
        <fullName evidence="1">YARHG domain-containing protein</fullName>
    </recommendedName>
</protein>
<sequence>MKKLILAMTLFCALLTPCFSQKDSYRLEKFAELTADYNEGQFMETSIEEIKKIISSYSRKFQFFFNEEIFELKLLEECRFIYPGYSLILVIWVHKKRNEIFMFYLVIKGDNVEKELGFNDPLKLSEIKNERFYKSNLFLQLKKFQILEYVAFKYDFNHDGNDDILSFTHDSVTGYIHFEIGVVDMWSECIRTAIDISCFPFFSFFPEFINYKYRQGLKYFDGEQFVFYYYDRIQQKYVQDESATSEELEQIHGSPDFFAEAGIDYAKLERPLVPSDLEGFSKAALRIWRNAVYARHGRTFRSEDLQALFNEYAWYKPDNEYTDDKLTDIDKANIKLIQEFEKK</sequence>
<organism evidence="2 3">
    <name type="scientific">Treponema succinifaciens (strain ATCC 33096 / DSM 2489 / 6091)</name>
    <dbReference type="NCBI Taxonomy" id="869209"/>
    <lineage>
        <taxon>Bacteria</taxon>
        <taxon>Pseudomonadati</taxon>
        <taxon>Spirochaetota</taxon>
        <taxon>Spirochaetia</taxon>
        <taxon>Spirochaetales</taxon>
        <taxon>Treponemataceae</taxon>
        <taxon>Treponema</taxon>
    </lineage>
</organism>
<dbReference type="SMART" id="SM01324">
    <property type="entry name" value="YARHG"/>
    <property type="match status" value="1"/>
</dbReference>
<proteinExistence type="predicted"/>
<evidence type="ECO:0000259" key="1">
    <source>
        <dbReference type="SMART" id="SM01324"/>
    </source>
</evidence>
<gene>
    <name evidence="2" type="ordered locus">Tresu_2641</name>
</gene>
<evidence type="ECO:0000313" key="3">
    <source>
        <dbReference type="Proteomes" id="UP000006852"/>
    </source>
</evidence>
<name>F2NYK3_TRES6</name>